<name>A0A6J0PQE7_ELAGV</name>
<dbReference type="Pfam" id="PF14310">
    <property type="entry name" value="Fn3-like"/>
    <property type="match status" value="1"/>
</dbReference>
<dbReference type="FunFam" id="3.40.50.1700:FF:000001">
    <property type="entry name" value="probable beta-D-xylosidase 2"/>
    <property type="match status" value="1"/>
</dbReference>
<comment type="subcellular location">
    <subcellularLocation>
        <location evidence="1">Secreted</location>
    </subcellularLocation>
</comment>
<dbReference type="Pfam" id="PF00933">
    <property type="entry name" value="Glyco_hydro_3"/>
    <property type="match status" value="1"/>
</dbReference>
<evidence type="ECO:0000313" key="11">
    <source>
        <dbReference type="RefSeq" id="XP_019709934.1"/>
    </source>
</evidence>
<evidence type="ECO:0000256" key="1">
    <source>
        <dbReference type="ARBA" id="ARBA00004613"/>
    </source>
</evidence>
<feature type="domain" description="Fibronectin type III-like" evidence="9">
    <location>
        <begin position="694"/>
        <end position="764"/>
    </location>
</feature>
<gene>
    <name evidence="11" type="primary">LOC109506510</name>
</gene>
<dbReference type="GO" id="GO:0031222">
    <property type="term" value="P:arabinan catabolic process"/>
    <property type="evidence" value="ECO:0007669"/>
    <property type="project" value="TreeGrafter"/>
</dbReference>
<dbReference type="GO" id="GO:0046556">
    <property type="term" value="F:alpha-L-arabinofuranosidase activity"/>
    <property type="evidence" value="ECO:0007669"/>
    <property type="project" value="TreeGrafter"/>
</dbReference>
<keyword evidence="3" id="KW-0964">Secreted</keyword>
<dbReference type="AlphaFoldDB" id="A0A6J0PQE7"/>
<organism evidence="10 11">
    <name type="scientific">Elaeis guineensis var. tenera</name>
    <name type="common">Oil palm</name>
    <dbReference type="NCBI Taxonomy" id="51953"/>
    <lineage>
        <taxon>Eukaryota</taxon>
        <taxon>Viridiplantae</taxon>
        <taxon>Streptophyta</taxon>
        <taxon>Embryophyta</taxon>
        <taxon>Tracheophyta</taxon>
        <taxon>Spermatophyta</taxon>
        <taxon>Magnoliopsida</taxon>
        <taxon>Liliopsida</taxon>
        <taxon>Arecaceae</taxon>
        <taxon>Arecoideae</taxon>
        <taxon>Cocoseae</taxon>
        <taxon>Elaeidinae</taxon>
        <taxon>Elaeis</taxon>
    </lineage>
</organism>
<dbReference type="InterPro" id="IPR036962">
    <property type="entry name" value="Glyco_hydro_3_N_sf"/>
</dbReference>
<feature type="signal peptide" evidence="8">
    <location>
        <begin position="1"/>
        <end position="23"/>
    </location>
</feature>
<evidence type="ECO:0000256" key="4">
    <source>
        <dbReference type="ARBA" id="ARBA00022729"/>
    </source>
</evidence>
<dbReference type="PANTHER" id="PTHR42721:SF3">
    <property type="entry name" value="BETA-D-XYLOSIDASE 5-RELATED"/>
    <property type="match status" value="1"/>
</dbReference>
<dbReference type="FunCoup" id="A0A6J0PQE7">
    <property type="interactions" value="1281"/>
</dbReference>
<evidence type="ECO:0000256" key="2">
    <source>
        <dbReference type="ARBA" id="ARBA00005336"/>
    </source>
</evidence>
<evidence type="ECO:0000256" key="8">
    <source>
        <dbReference type="SAM" id="SignalP"/>
    </source>
</evidence>
<dbReference type="InterPro" id="IPR036881">
    <property type="entry name" value="Glyco_hydro_3_C_sf"/>
</dbReference>
<dbReference type="SUPFAM" id="SSF51445">
    <property type="entry name" value="(Trans)glycosidases"/>
    <property type="match status" value="1"/>
</dbReference>
<sequence>MGILGEFHFIVFYVLLLPSLVFSLDPPFACDASNPSTKSFAFCETTLAIDKRVDDLISRLSLEEKIAQLGDSAPSIPRLGVPAYEWWSESLHGVSNWGRGMHFTGPIRTATSFPQVILTAASFNPQIWYQIGQVIGTEARAIYNNGQAQGLTFWAPNVNIFRDPRWGRGQETPGEDPVTASKYAASFVRGMQGDSFEGGSAAELKASACCKHYTAYDMDNWGGKSRFTFDAIVSTQDLEDTYQPPFKSCVEEGRASCIMCSYNSVNGVPTCADSNLLSKTARDTWGLYGYIASDCDAVATIRGAHVYAKTPEDAVGDALKAGLDLDCGNYVQTYAMSAVQQGKLSEEDINRALRNLFSTRMRLGLFNGSPAYQLYSNIAPSQVCTQEHQDLALEAARDGIVLLKNSVNTLPLSRSQVTSLGVIGPNANSVMKLIGNYAGPPCKYITPLQVLQSYVRDTRYLSGCDTAACNPSSLNEAVQLASSVDYVVMFMGLDQDQEKEGLDRVDLVLPGMQQTLITSVARAAKRPVILVLLCGGPVDITFAKYEEKIGSILWAGYPGESGGLAIAQVIFGEHNPGGKLPVTWYPQSFTSVAMTDMRMRADPASGYPGRTYRFYTGKPVFEFGYGLSYSNYSYEFSAESENTIYMNKSISLDSFKMSDSSSYDIKKMGSQACRKLKFSTVVGVKNHGPMDGKHPVLLFLRWPNVLHGRPMKQLIGFQNVHLKAGERADVKFVVSPCKHLSRTNIDGTKVLDQGSHFLVTGKQEYQISIMA</sequence>
<keyword evidence="10" id="KW-1185">Reference proteome</keyword>
<keyword evidence="4 8" id="KW-0732">Signal</keyword>
<proteinExistence type="inferred from homology"/>
<evidence type="ECO:0000256" key="5">
    <source>
        <dbReference type="ARBA" id="ARBA00022801"/>
    </source>
</evidence>
<keyword evidence="6" id="KW-0325">Glycoprotein</keyword>
<dbReference type="GeneID" id="109506510"/>
<dbReference type="KEGG" id="egu:109506510"/>
<dbReference type="Pfam" id="PF01915">
    <property type="entry name" value="Glyco_hydro_3_C"/>
    <property type="match status" value="1"/>
</dbReference>
<comment type="similarity">
    <text evidence="2">Belongs to the glycosyl hydrolase 3 family.</text>
</comment>
<evidence type="ECO:0000256" key="3">
    <source>
        <dbReference type="ARBA" id="ARBA00022525"/>
    </source>
</evidence>
<evidence type="ECO:0000313" key="10">
    <source>
        <dbReference type="Proteomes" id="UP000504607"/>
    </source>
</evidence>
<dbReference type="GO" id="GO:0009044">
    <property type="term" value="F:xylan 1,4-beta-xylosidase activity"/>
    <property type="evidence" value="ECO:0007669"/>
    <property type="project" value="InterPro"/>
</dbReference>
<evidence type="ECO:0000256" key="6">
    <source>
        <dbReference type="ARBA" id="ARBA00023180"/>
    </source>
</evidence>
<protein>
    <submittedName>
        <fullName evidence="11">Probable beta-D-xylosidase 7</fullName>
    </submittedName>
</protein>
<dbReference type="InterPro" id="IPR002772">
    <property type="entry name" value="Glyco_hydro_3_C"/>
</dbReference>
<dbReference type="SUPFAM" id="SSF52279">
    <property type="entry name" value="Beta-D-glucan exohydrolase, C-terminal domain"/>
    <property type="match status" value="1"/>
</dbReference>
<dbReference type="InterPro" id="IPR001764">
    <property type="entry name" value="Glyco_hydro_3_N"/>
</dbReference>
<keyword evidence="5" id="KW-0378">Hydrolase</keyword>
<feature type="chain" id="PRO_5026649900" evidence="8">
    <location>
        <begin position="24"/>
        <end position="771"/>
    </location>
</feature>
<dbReference type="InParanoid" id="A0A6J0PQE7"/>
<dbReference type="Gene3D" id="2.60.40.10">
    <property type="entry name" value="Immunoglobulins"/>
    <property type="match status" value="1"/>
</dbReference>
<dbReference type="Proteomes" id="UP000504607">
    <property type="component" value="Chromosome 13"/>
</dbReference>
<dbReference type="InterPro" id="IPR026891">
    <property type="entry name" value="Fn3-like"/>
</dbReference>
<dbReference type="Gene3D" id="3.20.20.300">
    <property type="entry name" value="Glycoside hydrolase, family 3, N-terminal domain"/>
    <property type="match status" value="1"/>
</dbReference>
<dbReference type="RefSeq" id="XP_019709934.1">
    <property type="nucleotide sequence ID" value="XM_019854375.2"/>
</dbReference>
<dbReference type="InterPro" id="IPR044993">
    <property type="entry name" value="BXL"/>
</dbReference>
<evidence type="ECO:0000256" key="7">
    <source>
        <dbReference type="ARBA" id="ARBA00023295"/>
    </source>
</evidence>
<dbReference type="OrthoDB" id="47059at2759"/>
<keyword evidence="7" id="KW-0326">Glycosidase</keyword>
<dbReference type="FunFam" id="3.20.20.300:FF:000004">
    <property type="entry name" value="probable beta-D-xylosidase 7"/>
    <property type="match status" value="1"/>
</dbReference>
<dbReference type="InterPro" id="IPR017853">
    <property type="entry name" value="GH"/>
</dbReference>
<dbReference type="GO" id="GO:0005576">
    <property type="term" value="C:extracellular region"/>
    <property type="evidence" value="ECO:0007669"/>
    <property type="project" value="UniProtKB-SubCell"/>
</dbReference>
<dbReference type="GO" id="GO:0009505">
    <property type="term" value="C:plant-type cell wall"/>
    <property type="evidence" value="ECO:0007669"/>
    <property type="project" value="TreeGrafter"/>
</dbReference>
<dbReference type="PANTHER" id="PTHR42721">
    <property type="entry name" value="SUGAR HYDROLASE-RELATED"/>
    <property type="match status" value="1"/>
</dbReference>
<dbReference type="GO" id="GO:0045493">
    <property type="term" value="P:xylan catabolic process"/>
    <property type="evidence" value="ECO:0007669"/>
    <property type="project" value="InterPro"/>
</dbReference>
<dbReference type="FunFam" id="2.60.40.10:FF:001112">
    <property type="entry name" value="probable beta-D-xylosidase 7"/>
    <property type="match status" value="1"/>
</dbReference>
<reference evidence="11" key="1">
    <citation type="submission" date="2025-08" db="UniProtKB">
        <authorList>
            <consortium name="RefSeq"/>
        </authorList>
    </citation>
    <scope>IDENTIFICATION</scope>
</reference>
<evidence type="ECO:0000259" key="9">
    <source>
        <dbReference type="SMART" id="SM01217"/>
    </source>
</evidence>
<dbReference type="Gene3D" id="3.40.50.1700">
    <property type="entry name" value="Glycoside hydrolase family 3 C-terminal domain"/>
    <property type="match status" value="1"/>
</dbReference>
<dbReference type="InterPro" id="IPR013783">
    <property type="entry name" value="Ig-like_fold"/>
</dbReference>
<dbReference type="SMART" id="SM01217">
    <property type="entry name" value="Fn3_like"/>
    <property type="match status" value="1"/>
</dbReference>
<accession>A0A6J0PQE7</accession>